<sequence>MISGLQILAANPIAKKLKFLPYAIVGGAVFALNGNLESNVYLQIYVTLLEAKLGVLLVYLLSKKLTSIPKEKHSA</sequence>
<gene>
    <name evidence="2" type="ORF">HC246_22905</name>
</gene>
<feature type="transmembrane region" description="Helical" evidence="1">
    <location>
        <begin position="19"/>
        <end position="36"/>
    </location>
</feature>
<evidence type="ECO:0000313" key="3">
    <source>
        <dbReference type="Proteomes" id="UP000738376"/>
    </source>
</evidence>
<dbReference type="EMBL" id="JAAVJL010000004">
    <property type="protein sequence ID" value="NMF60795.1"/>
    <property type="molecule type" value="Genomic_DNA"/>
</dbReference>
<accession>A0ABX1M0R3</accession>
<evidence type="ECO:0000313" key="2">
    <source>
        <dbReference type="EMBL" id="NMF60795.1"/>
    </source>
</evidence>
<organism evidence="2 3">
    <name type="scientific">Pseudanabaena yagii GIHE-NHR1</name>
    <dbReference type="NCBI Taxonomy" id="2722753"/>
    <lineage>
        <taxon>Bacteria</taxon>
        <taxon>Bacillati</taxon>
        <taxon>Cyanobacteriota</taxon>
        <taxon>Cyanophyceae</taxon>
        <taxon>Pseudanabaenales</taxon>
        <taxon>Pseudanabaenaceae</taxon>
        <taxon>Pseudanabaena</taxon>
        <taxon>Pseudanabaena yagii</taxon>
    </lineage>
</organism>
<proteinExistence type="predicted"/>
<comment type="caution">
    <text evidence="2">The sequence shown here is derived from an EMBL/GenBank/DDBJ whole genome shotgun (WGS) entry which is preliminary data.</text>
</comment>
<name>A0ABX1M0R3_9CYAN</name>
<keyword evidence="1" id="KW-0472">Membrane</keyword>
<keyword evidence="1" id="KW-0812">Transmembrane</keyword>
<dbReference type="Proteomes" id="UP000738376">
    <property type="component" value="Unassembled WGS sequence"/>
</dbReference>
<dbReference type="RefSeq" id="WP_169365736.1">
    <property type="nucleotide sequence ID" value="NZ_JAAVJL010000004.1"/>
</dbReference>
<keyword evidence="1" id="KW-1133">Transmembrane helix</keyword>
<feature type="transmembrane region" description="Helical" evidence="1">
    <location>
        <begin position="42"/>
        <end position="62"/>
    </location>
</feature>
<evidence type="ECO:0000256" key="1">
    <source>
        <dbReference type="SAM" id="Phobius"/>
    </source>
</evidence>
<keyword evidence="3" id="KW-1185">Reference proteome</keyword>
<reference evidence="2 3" key="1">
    <citation type="submission" date="2020-03" db="EMBL/GenBank/DDBJ databases">
        <title>Draft Genome Sequence of 2-Methylisoborneol Producing Pseudanabaena yagii Strain GIHE-NHR1 Isolated from North Han River in South Korea.</title>
        <authorList>
            <person name="Jeong J."/>
        </authorList>
    </citation>
    <scope>NUCLEOTIDE SEQUENCE [LARGE SCALE GENOMIC DNA]</scope>
    <source>
        <strain evidence="2 3">GIHE-NHR1</strain>
    </source>
</reference>
<protein>
    <submittedName>
        <fullName evidence="2">Uncharacterized protein</fullName>
    </submittedName>
</protein>